<evidence type="ECO:0000313" key="2">
    <source>
        <dbReference type="Proteomes" id="UP000037035"/>
    </source>
</evidence>
<evidence type="ECO:0000313" key="1">
    <source>
        <dbReference type="EMBL" id="KNZ48746.1"/>
    </source>
</evidence>
<dbReference type="VEuPathDB" id="FungiDB:VP01_543g2"/>
<name>A0A0L6UJM1_9BASI</name>
<dbReference type="Proteomes" id="UP000037035">
    <property type="component" value="Unassembled WGS sequence"/>
</dbReference>
<dbReference type="AlphaFoldDB" id="A0A0L6UJM1"/>
<reference evidence="1 2" key="1">
    <citation type="submission" date="2015-08" db="EMBL/GenBank/DDBJ databases">
        <title>Next Generation Sequencing and Analysis of the Genome of Puccinia sorghi L Schw, the Causal Agent of Maize Common Rust.</title>
        <authorList>
            <person name="Rochi L."/>
            <person name="Burguener G."/>
            <person name="Darino M."/>
            <person name="Turjanski A."/>
            <person name="Kreff E."/>
            <person name="Dieguez M.J."/>
            <person name="Sacco F."/>
        </authorList>
    </citation>
    <scope>NUCLEOTIDE SEQUENCE [LARGE SCALE GENOMIC DNA]</scope>
    <source>
        <strain evidence="1 2">RO10H11247</strain>
    </source>
</reference>
<gene>
    <name evidence="1" type="ORF">VP01_543g2</name>
</gene>
<protein>
    <submittedName>
        <fullName evidence="1">Uncharacterized protein</fullName>
    </submittedName>
</protein>
<keyword evidence="2" id="KW-1185">Reference proteome</keyword>
<dbReference type="EMBL" id="LAVV01010653">
    <property type="protein sequence ID" value="KNZ48746.1"/>
    <property type="molecule type" value="Genomic_DNA"/>
</dbReference>
<comment type="caution">
    <text evidence="1">The sequence shown here is derived from an EMBL/GenBank/DDBJ whole genome shotgun (WGS) entry which is preliminary data.</text>
</comment>
<dbReference type="OrthoDB" id="10530239at2759"/>
<sequence length="91" mass="10128">MDCQLGSWIGVLGVRNDLSENLRLVWSGPEETDIVSSGWLSRSRARTCDLGHNKNHGVWRRKKPQLFAGGVGAILTVWDCINGIVKAIRVR</sequence>
<accession>A0A0L6UJM1</accession>
<proteinExistence type="predicted"/>
<organism evidence="1 2">
    <name type="scientific">Puccinia sorghi</name>
    <dbReference type="NCBI Taxonomy" id="27349"/>
    <lineage>
        <taxon>Eukaryota</taxon>
        <taxon>Fungi</taxon>
        <taxon>Dikarya</taxon>
        <taxon>Basidiomycota</taxon>
        <taxon>Pucciniomycotina</taxon>
        <taxon>Pucciniomycetes</taxon>
        <taxon>Pucciniales</taxon>
        <taxon>Pucciniaceae</taxon>
        <taxon>Puccinia</taxon>
    </lineage>
</organism>